<reference evidence="9 10" key="1">
    <citation type="journal article" date="2020" name="G3 (Bethesda)">
        <title>Draft Genome of the Common Snapping Turtle, Chelydra serpentina, a Model for Phenotypic Plasticity in Reptiles.</title>
        <authorList>
            <person name="Das D."/>
            <person name="Singh S.K."/>
            <person name="Bierstedt J."/>
            <person name="Erickson A."/>
            <person name="Galli G.L.J."/>
            <person name="Crossley D.A. 2nd"/>
            <person name="Rhen T."/>
        </authorList>
    </citation>
    <scope>NUCLEOTIDE SEQUENCE [LARGE SCALE GENOMIC DNA]</scope>
    <source>
        <strain evidence="9">KW</strain>
    </source>
</reference>
<dbReference type="SMART" id="SM00176">
    <property type="entry name" value="RAN"/>
    <property type="match status" value="1"/>
</dbReference>
<feature type="region of interest" description="Disordered" evidence="7">
    <location>
        <begin position="629"/>
        <end position="656"/>
    </location>
</feature>
<proteinExistence type="predicted"/>
<dbReference type="PROSITE" id="PS00018">
    <property type="entry name" value="EF_HAND_1"/>
    <property type="match status" value="1"/>
</dbReference>
<evidence type="ECO:0000256" key="6">
    <source>
        <dbReference type="SAM" id="Coils"/>
    </source>
</evidence>
<evidence type="ECO:0000256" key="7">
    <source>
        <dbReference type="SAM" id="MobiDB-lite"/>
    </source>
</evidence>
<keyword evidence="5" id="KW-0449">Lipoprotein</keyword>
<dbReference type="SUPFAM" id="SSF52540">
    <property type="entry name" value="P-loop containing nucleoside triphosphate hydrolases"/>
    <property type="match status" value="1"/>
</dbReference>
<dbReference type="InterPro" id="IPR005225">
    <property type="entry name" value="Small_GTP-bd"/>
</dbReference>
<dbReference type="GO" id="GO:0005525">
    <property type="term" value="F:GTP binding"/>
    <property type="evidence" value="ECO:0007669"/>
    <property type="project" value="UniProtKB-KW"/>
</dbReference>
<dbReference type="PROSITE" id="PS51421">
    <property type="entry name" value="RAS"/>
    <property type="match status" value="1"/>
</dbReference>
<feature type="region of interest" description="Disordered" evidence="7">
    <location>
        <begin position="325"/>
        <end position="388"/>
    </location>
</feature>
<keyword evidence="2" id="KW-0547">Nucleotide-binding</keyword>
<keyword evidence="10" id="KW-1185">Reference proteome</keyword>
<dbReference type="PANTHER" id="PTHR47977">
    <property type="entry name" value="RAS-RELATED PROTEIN RAB"/>
    <property type="match status" value="1"/>
</dbReference>
<dbReference type="CDD" id="cd00051">
    <property type="entry name" value="EFh"/>
    <property type="match status" value="1"/>
</dbReference>
<dbReference type="OrthoDB" id="9989112at2759"/>
<evidence type="ECO:0000256" key="3">
    <source>
        <dbReference type="ARBA" id="ARBA00022837"/>
    </source>
</evidence>
<dbReference type="CDD" id="cd00154">
    <property type="entry name" value="Rab"/>
    <property type="match status" value="1"/>
</dbReference>
<sequence>MEEQRRPARGRKLGSSRRKQLRDVFGGGKTSPIQEEEPFPPEVMEKVQDFFQECDKDQKGFITRADMQKLKKEDFPCSAAELELVFDGLDTDRNGYLTTEEFTTGLKQFLSLQTATRQHRRRKTASRRVYMSRTDYSLEEADSEERKCFRAFMDQLGADNIFEDQSEIWRLWVKLRQDEPHLLGNLEEFLATMTHRIKEAQSEKVTLELTLNKRVTDHNREVQQLYEEMEQQINREKQRLQHESKARSHLHTTEVQKALDVVDGEVQRLLVVQSELETQFHSLSTKQHAATSENQRLKENNQDLENQLQQIHVQLQETQGHLGAMRGRVSQPHSEEGRDKPVAEATREIPPPSQETLNKDEMSGSEMQIRLGSQQSDDTPDSSHQPALYGISFAPEADSGHRIRVVSTEEDPFTEFMKKGEAFFQQELSGQSSLLSELNDAIAALNKASEPQVPGTGDLLHGDASLHPARQGGDSEQRIKQVRDSEHQVLSRNDNEPKALPEAFSILSTNQATSQEEALQQGPTRADPHAQEVKQAQASEPATQDEAQKLTKKEVVYVEVQPPAVPEPALQASIHKQNPPEGGVLLPGVWQPGISEQAAPDEIQKWVSIKRDVVLADVWPSAVSEQALLKEKPPEMKAPEEKTFEQREPPKQETLPTYFPRVGALHNEGVENEQGEALLGASQLGDMPQATTQPQNAGKPEVTRAEETRGDMDIFQQEEKRASSVKANEDAIPKLGGQANVTPEQPGGAATRTMETCPDPDHLYNVLFVGDSNVGKTSFLYRLHEDSFNPSLSATVGMDYRVKNLFVDNKCFALRLWDTAGQERYHSITKQFFRKADGVVLMYDVTSEYSFADVRYWLSCIQEGAGDGIVILLLGNKTDCAAERQVSTEEGGRLAKECELLFYECSAASGHKVSESMTYLARSLKAHEDRLKTEVVEVPAPPKKKRGCCR</sequence>
<evidence type="ECO:0000256" key="5">
    <source>
        <dbReference type="ARBA" id="ARBA00023288"/>
    </source>
</evidence>
<dbReference type="FunFam" id="3.40.50.300:FF:001129">
    <property type="entry name" value="ras-related protein Rab-44 isoform X2"/>
    <property type="match status" value="1"/>
</dbReference>
<dbReference type="InterPro" id="IPR001806">
    <property type="entry name" value="Small_GTPase"/>
</dbReference>
<name>A0A8T1T3I7_CHESE</name>
<feature type="region of interest" description="Disordered" evidence="7">
    <location>
        <begin position="1"/>
        <end position="40"/>
    </location>
</feature>
<keyword evidence="3" id="KW-0106">Calcium</keyword>
<feature type="compositionally biased region" description="Basic and acidic residues" evidence="7">
    <location>
        <begin position="701"/>
        <end position="711"/>
    </location>
</feature>
<feature type="compositionally biased region" description="Basic and acidic residues" evidence="7">
    <location>
        <begin position="629"/>
        <end position="651"/>
    </location>
</feature>
<evidence type="ECO:0000256" key="4">
    <source>
        <dbReference type="ARBA" id="ARBA00023134"/>
    </source>
</evidence>
<comment type="caution">
    <text evidence="9">The sequence shown here is derived from an EMBL/GenBank/DDBJ whole genome shotgun (WGS) entry which is preliminary data.</text>
</comment>
<dbReference type="PRINTS" id="PR00449">
    <property type="entry name" value="RASTRNSFRMNG"/>
</dbReference>
<dbReference type="InterPro" id="IPR027417">
    <property type="entry name" value="P-loop_NTPase"/>
</dbReference>
<dbReference type="InterPro" id="IPR050227">
    <property type="entry name" value="Rab"/>
</dbReference>
<dbReference type="Pfam" id="PF00071">
    <property type="entry name" value="Ras"/>
    <property type="match status" value="1"/>
</dbReference>
<dbReference type="InterPro" id="IPR002048">
    <property type="entry name" value="EF_hand_dom"/>
</dbReference>
<evidence type="ECO:0000313" key="9">
    <source>
        <dbReference type="EMBL" id="KAG6935383.1"/>
    </source>
</evidence>
<keyword evidence="6" id="KW-0175">Coiled coil</keyword>
<feature type="domain" description="EF-hand" evidence="8">
    <location>
        <begin position="77"/>
        <end position="112"/>
    </location>
</feature>
<feature type="compositionally biased region" description="Basic residues" evidence="7">
    <location>
        <begin position="7"/>
        <end position="20"/>
    </location>
</feature>
<dbReference type="Gene3D" id="1.10.238.10">
    <property type="entry name" value="EF-hand"/>
    <property type="match status" value="1"/>
</dbReference>
<evidence type="ECO:0000313" key="10">
    <source>
        <dbReference type="Proteomes" id="UP000765507"/>
    </source>
</evidence>
<dbReference type="SMART" id="SM00174">
    <property type="entry name" value="RHO"/>
    <property type="match status" value="1"/>
</dbReference>
<dbReference type="SMART" id="SM00175">
    <property type="entry name" value="RAB"/>
    <property type="match status" value="1"/>
</dbReference>
<gene>
    <name evidence="9" type="primary">RAB44</name>
    <name evidence="9" type="ORF">G0U57_014893</name>
</gene>
<dbReference type="InterPro" id="IPR011992">
    <property type="entry name" value="EF-hand-dom_pair"/>
</dbReference>
<dbReference type="SMART" id="SM00054">
    <property type="entry name" value="EFh"/>
    <property type="match status" value="2"/>
</dbReference>
<feature type="compositionally biased region" description="Basic and acidic residues" evidence="7">
    <location>
        <begin position="333"/>
        <end position="347"/>
    </location>
</feature>
<feature type="region of interest" description="Disordered" evidence="7">
    <location>
        <begin position="686"/>
        <end position="711"/>
    </location>
</feature>
<dbReference type="GO" id="GO:0003924">
    <property type="term" value="F:GTPase activity"/>
    <property type="evidence" value="ECO:0007669"/>
    <property type="project" value="InterPro"/>
</dbReference>
<dbReference type="EMBL" id="JAHGAV010000044">
    <property type="protein sequence ID" value="KAG6935383.1"/>
    <property type="molecule type" value="Genomic_DNA"/>
</dbReference>
<keyword evidence="4" id="KW-0342">GTP-binding</keyword>
<dbReference type="InterPro" id="IPR018247">
    <property type="entry name" value="EF_Hand_1_Ca_BS"/>
</dbReference>
<evidence type="ECO:0000256" key="2">
    <source>
        <dbReference type="ARBA" id="ARBA00022741"/>
    </source>
</evidence>
<evidence type="ECO:0000259" key="8">
    <source>
        <dbReference type="PROSITE" id="PS50222"/>
    </source>
</evidence>
<dbReference type="AlphaFoldDB" id="A0A8T1T3I7"/>
<accession>A0A8T1T3I7</accession>
<dbReference type="SUPFAM" id="SSF47473">
    <property type="entry name" value="EF-hand"/>
    <property type="match status" value="1"/>
</dbReference>
<feature type="coiled-coil region" evidence="6">
    <location>
        <begin position="287"/>
        <end position="321"/>
    </location>
</feature>
<dbReference type="SMART" id="SM00173">
    <property type="entry name" value="RAS"/>
    <property type="match status" value="1"/>
</dbReference>
<dbReference type="Gene3D" id="3.40.50.300">
    <property type="entry name" value="P-loop containing nucleotide triphosphate hydrolases"/>
    <property type="match status" value="1"/>
</dbReference>
<feature type="compositionally biased region" description="Polar residues" evidence="7">
    <location>
        <begin position="371"/>
        <end position="385"/>
    </location>
</feature>
<dbReference type="GO" id="GO:0005509">
    <property type="term" value="F:calcium ion binding"/>
    <property type="evidence" value="ECO:0007669"/>
    <property type="project" value="InterPro"/>
</dbReference>
<feature type="region of interest" description="Disordered" evidence="7">
    <location>
        <begin position="511"/>
        <end position="549"/>
    </location>
</feature>
<feature type="compositionally biased region" description="Basic and acidic residues" evidence="7">
    <location>
        <begin position="473"/>
        <end position="499"/>
    </location>
</feature>
<protein>
    <submittedName>
        <fullName evidence="9">RAB44, member RAS oncogene family</fullName>
    </submittedName>
</protein>
<feature type="coiled-coil region" evidence="6">
    <location>
        <begin position="183"/>
        <end position="246"/>
    </location>
</feature>
<dbReference type="PROSITE" id="PS50222">
    <property type="entry name" value="EF_HAND_2"/>
    <property type="match status" value="1"/>
</dbReference>
<evidence type="ECO:0000256" key="1">
    <source>
        <dbReference type="ARBA" id="ARBA00022723"/>
    </source>
</evidence>
<feature type="compositionally biased region" description="Polar residues" evidence="7">
    <location>
        <begin position="511"/>
        <end position="523"/>
    </location>
</feature>
<feature type="region of interest" description="Disordered" evidence="7">
    <location>
        <begin position="450"/>
        <end position="499"/>
    </location>
</feature>
<keyword evidence="1" id="KW-0479">Metal-binding</keyword>
<dbReference type="Pfam" id="PF13499">
    <property type="entry name" value="EF-hand_7"/>
    <property type="match status" value="1"/>
</dbReference>
<organism evidence="9 10">
    <name type="scientific">Chelydra serpentina</name>
    <name type="common">Snapping turtle</name>
    <name type="synonym">Testudo serpentina</name>
    <dbReference type="NCBI Taxonomy" id="8475"/>
    <lineage>
        <taxon>Eukaryota</taxon>
        <taxon>Metazoa</taxon>
        <taxon>Chordata</taxon>
        <taxon>Craniata</taxon>
        <taxon>Vertebrata</taxon>
        <taxon>Euteleostomi</taxon>
        <taxon>Archelosauria</taxon>
        <taxon>Testudinata</taxon>
        <taxon>Testudines</taxon>
        <taxon>Cryptodira</taxon>
        <taxon>Durocryptodira</taxon>
        <taxon>Americhelydia</taxon>
        <taxon>Chelydroidea</taxon>
        <taxon>Chelydridae</taxon>
        <taxon>Chelydra</taxon>
    </lineage>
</organism>
<dbReference type="NCBIfam" id="TIGR00231">
    <property type="entry name" value="small_GTP"/>
    <property type="match status" value="1"/>
</dbReference>
<dbReference type="PROSITE" id="PS51419">
    <property type="entry name" value="RAB"/>
    <property type="match status" value="1"/>
</dbReference>
<dbReference type="Proteomes" id="UP000765507">
    <property type="component" value="Unassembled WGS sequence"/>
</dbReference>